<feature type="compositionally biased region" description="Basic and acidic residues" evidence="1">
    <location>
        <begin position="22"/>
        <end position="39"/>
    </location>
</feature>
<evidence type="ECO:0000313" key="2">
    <source>
        <dbReference type="EMBL" id="KAG8499529.1"/>
    </source>
</evidence>
<accession>A0A8J5Z377</accession>
<dbReference type="AlphaFoldDB" id="A0A8J5Z377"/>
<gene>
    <name evidence="2" type="ORF">CXB51_006067</name>
</gene>
<feature type="region of interest" description="Disordered" evidence="1">
    <location>
        <begin position="1"/>
        <end position="49"/>
    </location>
</feature>
<protein>
    <submittedName>
        <fullName evidence="2">Uncharacterized protein</fullName>
    </submittedName>
</protein>
<dbReference type="EMBL" id="JAHUZN010000003">
    <property type="protein sequence ID" value="KAG8499529.1"/>
    <property type="molecule type" value="Genomic_DNA"/>
</dbReference>
<dbReference type="Proteomes" id="UP000701853">
    <property type="component" value="Chromosome 3"/>
</dbReference>
<comment type="caution">
    <text evidence="2">The sequence shown here is derived from an EMBL/GenBank/DDBJ whole genome shotgun (WGS) entry which is preliminary data.</text>
</comment>
<proteinExistence type="predicted"/>
<evidence type="ECO:0000256" key="1">
    <source>
        <dbReference type="SAM" id="MobiDB-lite"/>
    </source>
</evidence>
<sequence>MDKDLANLSLDDKEDEVLQAQRDPESYYKLPDDEKHDSKPLAPSKRGPDFISNGKKMDLERVLKGSLWTFNNYLLLLHWLAEGEDSLRVSLIYVNYWVQIHRTPTGFYTENLAHQIREFLRGFLEFDRTNLGKGLETLRKKEEDHVFDWDDFLYSVSIRAPDFFLFLLLPTRSQELTEMNHDLEDTTIIGGDGKKLPRREGVNLVKGGELGSLIVKSRKETENNPFISAAANRQANRSQ</sequence>
<name>A0A8J5Z377_9ROSI</name>
<keyword evidence="3" id="KW-1185">Reference proteome</keyword>
<reference evidence="2 3" key="1">
    <citation type="journal article" date="2021" name="bioRxiv">
        <title>The Gossypium anomalum genome as a resource for cotton improvement and evolutionary analysis of hybrid incompatibility.</title>
        <authorList>
            <person name="Grover C.E."/>
            <person name="Yuan D."/>
            <person name="Arick M.A."/>
            <person name="Miller E.R."/>
            <person name="Hu G."/>
            <person name="Peterson D.G."/>
            <person name="Wendel J.F."/>
            <person name="Udall J.A."/>
        </authorList>
    </citation>
    <scope>NUCLEOTIDE SEQUENCE [LARGE SCALE GENOMIC DNA]</scope>
    <source>
        <strain evidence="2">JFW-Udall</strain>
        <tissue evidence="2">Leaf</tissue>
    </source>
</reference>
<organism evidence="2 3">
    <name type="scientific">Gossypium anomalum</name>
    <dbReference type="NCBI Taxonomy" id="47600"/>
    <lineage>
        <taxon>Eukaryota</taxon>
        <taxon>Viridiplantae</taxon>
        <taxon>Streptophyta</taxon>
        <taxon>Embryophyta</taxon>
        <taxon>Tracheophyta</taxon>
        <taxon>Spermatophyta</taxon>
        <taxon>Magnoliopsida</taxon>
        <taxon>eudicotyledons</taxon>
        <taxon>Gunneridae</taxon>
        <taxon>Pentapetalae</taxon>
        <taxon>rosids</taxon>
        <taxon>malvids</taxon>
        <taxon>Malvales</taxon>
        <taxon>Malvaceae</taxon>
        <taxon>Malvoideae</taxon>
        <taxon>Gossypium</taxon>
    </lineage>
</organism>
<evidence type="ECO:0000313" key="3">
    <source>
        <dbReference type="Proteomes" id="UP000701853"/>
    </source>
</evidence>